<feature type="transmembrane region" description="Helical" evidence="2">
    <location>
        <begin position="21"/>
        <end position="41"/>
    </location>
</feature>
<organism evidence="4 5">
    <name type="scientific">Pseudomonas ulcerans</name>
    <dbReference type="NCBI Taxonomy" id="3115852"/>
    <lineage>
        <taxon>Bacteria</taxon>
        <taxon>Pseudomonadati</taxon>
        <taxon>Pseudomonadota</taxon>
        <taxon>Gammaproteobacteria</taxon>
        <taxon>Pseudomonadales</taxon>
        <taxon>Pseudomonadaceae</taxon>
        <taxon>Pseudomonas</taxon>
    </lineage>
</organism>
<protein>
    <submittedName>
        <fullName evidence="4">Nucleoside-diphosphate sugar epimerase/dehydratase</fullName>
    </submittedName>
</protein>
<dbReference type="RefSeq" id="WP_330077404.1">
    <property type="nucleotide sequence ID" value="NZ_JAZDQJ010000043.1"/>
</dbReference>
<dbReference type="PANTHER" id="PTHR43318:SF1">
    <property type="entry name" value="POLYSACCHARIDE BIOSYNTHESIS PROTEIN EPSC-RELATED"/>
    <property type="match status" value="1"/>
</dbReference>
<comment type="similarity">
    <text evidence="1">Belongs to the polysaccharide synthase family.</text>
</comment>
<accession>A0ABU7HZC8</accession>
<keyword evidence="2" id="KW-0472">Membrane</keyword>
<evidence type="ECO:0000259" key="3">
    <source>
        <dbReference type="Pfam" id="PF02719"/>
    </source>
</evidence>
<comment type="caution">
    <text evidence="4">The sequence shown here is derived from an EMBL/GenBank/DDBJ whole genome shotgun (WGS) entry which is preliminary data.</text>
</comment>
<sequence>MDKVRTRLLSLPRRRKRLLQVFADILLIWISLWLAFAVRLGLDEMENPVQHHLWLFASAPVVAIPLFIRFGLYRAVMRYFGNDALVAIIKAVSLSSLILAALIFWRANPQSLVPRSIIFNYWWLSLVTIGGLRLAMRQYFLGDWFAATRHVPFVGRDDGLIKVAVYGAGAAGNQLVAALRMGRVMRPVAFIDDDSSIADRVISGLQVFKSSSIHKMIDITGAQEVLLAIPSASRGRRREILGYLEGFPLHVRSVPGFMDLASGRVKVDDIQEVDIADLLGRDAVPAQGELLERCIFQQTVLVTGAGGSIGSELCRQILSLEPKTLLLFEHSEFNLYSILSELEQRVGREALPVRVLPILGTIRNQHQLLDVMKTWRVDTVYHAAAYKHVPMVEHNIAEGVLNNVIGTLNTAQAALQAGVANFVLISTDKAVRPTNVMGSTKRLAEMTLQALSREQAPVLFGDDSNISYVNKTRFTMVRFGNVLGSSGSVIPLFHKQIKSGGPLTVTHPKITRYFMTIPEAAQLVIQAGSMGLGGDVFVLDMGEPVRIVELAEKMIHLSGLSVRSDKNPHGDIAIEFTGLRPGEKLYEELLIGDNVVATQHAMIMSANEDFLDWDVLKGRLSALLAAVRQDDYGSVRQLLRETVSGYMPDSEIVDWIYQQRRLEP</sequence>
<keyword evidence="2" id="KW-1133">Transmembrane helix</keyword>
<evidence type="ECO:0000313" key="5">
    <source>
        <dbReference type="Proteomes" id="UP001335100"/>
    </source>
</evidence>
<dbReference type="InterPro" id="IPR051203">
    <property type="entry name" value="Polysaccharide_Synthase-Rel"/>
</dbReference>
<dbReference type="InterPro" id="IPR003869">
    <property type="entry name" value="Polysac_CapD-like"/>
</dbReference>
<feature type="transmembrane region" description="Helical" evidence="2">
    <location>
        <begin position="117"/>
        <end position="135"/>
    </location>
</feature>
<dbReference type="SUPFAM" id="SSF51735">
    <property type="entry name" value="NAD(P)-binding Rossmann-fold domains"/>
    <property type="match status" value="2"/>
</dbReference>
<proteinExistence type="inferred from homology"/>
<feature type="domain" description="Polysaccharide biosynthesis protein CapD-like" evidence="3">
    <location>
        <begin position="300"/>
        <end position="607"/>
    </location>
</feature>
<name>A0ABU7HZC8_9PSED</name>
<dbReference type="EMBL" id="JAZDQJ010000043">
    <property type="protein sequence ID" value="MEE1936736.1"/>
    <property type="molecule type" value="Genomic_DNA"/>
</dbReference>
<evidence type="ECO:0000313" key="4">
    <source>
        <dbReference type="EMBL" id="MEE1936736.1"/>
    </source>
</evidence>
<dbReference type="PANTHER" id="PTHR43318">
    <property type="entry name" value="UDP-N-ACETYLGLUCOSAMINE 4,6-DEHYDRATASE"/>
    <property type="match status" value="1"/>
</dbReference>
<dbReference type="Pfam" id="PF02719">
    <property type="entry name" value="Polysacc_synt_2"/>
    <property type="match status" value="1"/>
</dbReference>
<feature type="transmembrane region" description="Helical" evidence="2">
    <location>
        <begin position="53"/>
        <end position="72"/>
    </location>
</feature>
<dbReference type="CDD" id="cd05237">
    <property type="entry name" value="UDP_invert_4-6DH_SDR_e"/>
    <property type="match status" value="1"/>
</dbReference>
<dbReference type="Proteomes" id="UP001335100">
    <property type="component" value="Unassembled WGS sequence"/>
</dbReference>
<reference evidence="4 5" key="1">
    <citation type="submission" date="2024-01" db="EMBL/GenBank/DDBJ databases">
        <title>Unpublished Manusciprt.</title>
        <authorList>
            <person name="Duman M."/>
            <person name="Valdes E.G."/>
            <person name="Ajmi N."/>
            <person name="Altun S."/>
            <person name="Saticioglu I.B."/>
        </authorList>
    </citation>
    <scope>NUCLEOTIDE SEQUENCE [LARGE SCALE GENOMIC DNA]</scope>
    <source>
        <strain evidence="4 5">148P</strain>
    </source>
</reference>
<evidence type="ECO:0000256" key="1">
    <source>
        <dbReference type="ARBA" id="ARBA00007430"/>
    </source>
</evidence>
<dbReference type="Gene3D" id="3.40.50.720">
    <property type="entry name" value="NAD(P)-binding Rossmann-like Domain"/>
    <property type="match status" value="2"/>
</dbReference>
<gene>
    <name evidence="4" type="ORF">V0R50_26235</name>
</gene>
<feature type="transmembrane region" description="Helical" evidence="2">
    <location>
        <begin position="84"/>
        <end position="105"/>
    </location>
</feature>
<evidence type="ECO:0000256" key="2">
    <source>
        <dbReference type="SAM" id="Phobius"/>
    </source>
</evidence>
<dbReference type="InterPro" id="IPR036291">
    <property type="entry name" value="NAD(P)-bd_dom_sf"/>
</dbReference>
<keyword evidence="2" id="KW-0812">Transmembrane</keyword>
<keyword evidence="5" id="KW-1185">Reference proteome</keyword>